<dbReference type="AlphaFoldDB" id="A0A6J6AEL3"/>
<dbReference type="EMBL" id="CAETWZ010000002">
    <property type="protein sequence ID" value="CAB4367269.1"/>
    <property type="molecule type" value="Genomic_DNA"/>
</dbReference>
<gene>
    <name evidence="1" type="ORF">UFOPK4179_00050</name>
</gene>
<accession>A0A6J6AEL3</accession>
<evidence type="ECO:0000313" key="1">
    <source>
        <dbReference type="EMBL" id="CAB4367269.1"/>
    </source>
</evidence>
<organism evidence="1">
    <name type="scientific">freshwater metagenome</name>
    <dbReference type="NCBI Taxonomy" id="449393"/>
    <lineage>
        <taxon>unclassified sequences</taxon>
        <taxon>metagenomes</taxon>
        <taxon>ecological metagenomes</taxon>
    </lineage>
</organism>
<sequence length="794" mass="83559">MTPGANAINGTLLKLASNDGRFEAAGNSTWVVKTSDRVIPVDSEVEVQQSSGSLVSFSKKVGSEVTASSLSKAITVRRPVHSTAVVANRTVTVVPLQWSGATWKSADRTVANGIATQLKTWWRSMSANQETLSVNFLSTVNVSSVNSAGQCNFYEMSDLALAYVEKQGLTESSDHVMMTFTGDNQDCNFGGLGEVEGKLTWTYTAPGYMGVWAHELGHNMGFPHANTCNAGVTLTYLKSCEEVEYGNLADTMGIAGASGYYAPTFLESVGWLPASNVAVWTGSAQTVILNRPDRSDLGTTAVNILPTDVAAGDNEFWLQYNPNVITSISPAAAPVNGGVTITYEPSADFSTHRISLEGVVGVASSTSYLCDITPPTASLTSIDYANDPRLPALRSWTDPRNRFTVSVESTNGTSATVRIEPVMSFAVTDPATVTGTADQSGEATLNVAWGVASSAYGEDEPSSWSVNLLEDATKACTAFVWESSCQILNVARETVVSPTVAGINGAVSSNRITSAATQLSNVAPIFRSTFTATSDSVVATVHVENGGSEIQGTPTIEIAGREPCVLAVLGDTVCTFSDLPRKTAVQLIAKGTNATGSRETLFTTRTLAGLPEDPVLSAKFSGKNLLVTATAAELDQNNVNLLEVNCVVKGKQNSKYGFNQGATPASKEFSFTAVKGKDTYCYGRAMSTGNVKIYSSGYRLLHVLSSGKIIPGKIKLVPVVTSPKAGTVKIKWTVKDSLGAVSLVKVKTSAGTCKSDSKTSCIAKNLVSGSTVNIAISVRGTSGSTIFRTSTVVK</sequence>
<dbReference type="Pfam" id="PF10462">
    <property type="entry name" value="Peptidase_M66"/>
    <property type="match status" value="1"/>
</dbReference>
<protein>
    <submittedName>
        <fullName evidence="1">Unannotated protein</fullName>
    </submittedName>
</protein>
<reference evidence="1" key="1">
    <citation type="submission" date="2020-05" db="EMBL/GenBank/DDBJ databases">
        <authorList>
            <person name="Chiriac C."/>
            <person name="Salcher M."/>
            <person name="Ghai R."/>
            <person name="Kavagutti S V."/>
        </authorList>
    </citation>
    <scope>NUCLEOTIDE SEQUENCE</scope>
</reference>
<name>A0A6J6AEL3_9ZZZZ</name>
<dbReference type="SUPFAM" id="SSF55486">
    <property type="entry name" value="Metalloproteases ('zincins'), catalytic domain"/>
    <property type="match status" value="1"/>
</dbReference>
<proteinExistence type="predicted"/>